<keyword evidence="2" id="KW-0560">Oxidoreductase</keyword>
<organism evidence="5 6">
    <name type="scientific">Acrasis kona</name>
    <dbReference type="NCBI Taxonomy" id="1008807"/>
    <lineage>
        <taxon>Eukaryota</taxon>
        <taxon>Discoba</taxon>
        <taxon>Heterolobosea</taxon>
        <taxon>Tetramitia</taxon>
        <taxon>Eutetramitia</taxon>
        <taxon>Acrasidae</taxon>
        <taxon>Acrasis</taxon>
    </lineage>
</organism>
<dbReference type="InterPro" id="IPR000683">
    <property type="entry name" value="Gfo/Idh/MocA-like_OxRdtase_N"/>
</dbReference>
<evidence type="ECO:0000259" key="4">
    <source>
        <dbReference type="Pfam" id="PF02894"/>
    </source>
</evidence>
<name>A0AAW2Z0U9_9EUKA</name>
<evidence type="ECO:0000313" key="5">
    <source>
        <dbReference type="EMBL" id="KAL0483408.1"/>
    </source>
</evidence>
<dbReference type="Pfam" id="PF02894">
    <property type="entry name" value="GFO_IDH_MocA_C"/>
    <property type="match status" value="1"/>
</dbReference>
<evidence type="ECO:0000256" key="2">
    <source>
        <dbReference type="ARBA" id="ARBA00023002"/>
    </source>
</evidence>
<evidence type="ECO:0000313" key="6">
    <source>
        <dbReference type="Proteomes" id="UP001431209"/>
    </source>
</evidence>
<feature type="domain" description="Gfo/Idh/MocA-like oxidoreductase C-terminal" evidence="4">
    <location>
        <begin position="133"/>
        <end position="338"/>
    </location>
</feature>
<dbReference type="InterPro" id="IPR004104">
    <property type="entry name" value="Gfo/Idh/MocA-like_OxRdtase_C"/>
</dbReference>
<proteinExistence type="inferred from homology"/>
<keyword evidence="6" id="KW-1185">Reference proteome</keyword>
<feature type="domain" description="Gfo/Idh/MocA-like oxidoreductase N-terminal" evidence="3">
    <location>
        <begin position="5"/>
        <end position="121"/>
    </location>
</feature>
<dbReference type="Gene3D" id="3.30.360.10">
    <property type="entry name" value="Dihydrodipicolinate Reductase, domain 2"/>
    <property type="match status" value="1"/>
</dbReference>
<protein>
    <recommendedName>
        <fullName evidence="7">Oxidoreductase</fullName>
    </recommendedName>
</protein>
<dbReference type="Gene3D" id="3.40.50.720">
    <property type="entry name" value="NAD(P)-binding Rossmann-like Domain"/>
    <property type="match status" value="1"/>
</dbReference>
<dbReference type="InterPro" id="IPR051317">
    <property type="entry name" value="Gfo/Idh/MocA_oxidoreduct"/>
</dbReference>
<evidence type="ECO:0008006" key="7">
    <source>
        <dbReference type="Google" id="ProtNLM"/>
    </source>
</evidence>
<comment type="caution">
    <text evidence="5">The sequence shown here is derived from an EMBL/GenBank/DDBJ whole genome shotgun (WGS) entry which is preliminary data.</text>
</comment>
<dbReference type="PANTHER" id="PTHR43708:SF5">
    <property type="entry name" value="CONSERVED EXPRESSED OXIDOREDUCTASE (EUROFUNG)-RELATED"/>
    <property type="match status" value="1"/>
</dbReference>
<dbReference type="InterPro" id="IPR036291">
    <property type="entry name" value="NAD(P)-bd_dom_sf"/>
</dbReference>
<comment type="similarity">
    <text evidence="1">Belongs to the Gfo/Idh/MocA family.</text>
</comment>
<reference evidence="5 6" key="1">
    <citation type="submission" date="2024-03" db="EMBL/GenBank/DDBJ databases">
        <title>The Acrasis kona genome and developmental transcriptomes reveal deep origins of eukaryotic multicellular pathways.</title>
        <authorList>
            <person name="Sheikh S."/>
            <person name="Fu C.-J."/>
            <person name="Brown M.W."/>
            <person name="Baldauf S.L."/>
        </authorList>
    </citation>
    <scope>NUCLEOTIDE SEQUENCE [LARGE SCALE GENOMIC DNA]</scope>
    <source>
        <strain evidence="5 6">ATCC MYA-3509</strain>
    </source>
</reference>
<dbReference type="GO" id="GO:0016491">
    <property type="term" value="F:oxidoreductase activity"/>
    <property type="evidence" value="ECO:0007669"/>
    <property type="project" value="UniProtKB-KW"/>
</dbReference>
<evidence type="ECO:0000259" key="3">
    <source>
        <dbReference type="Pfam" id="PF01408"/>
    </source>
</evidence>
<dbReference type="Pfam" id="PF01408">
    <property type="entry name" value="GFO_IDH_MocA"/>
    <property type="match status" value="1"/>
</dbReference>
<gene>
    <name evidence="5" type="ORF">AKO1_014594</name>
</gene>
<dbReference type="EMBL" id="JAOPGA020000955">
    <property type="protein sequence ID" value="KAL0483408.1"/>
    <property type="molecule type" value="Genomic_DNA"/>
</dbReference>
<sequence length="343" mass="37949">MSKPINTALVGFGFSGQTFHGPFLSALEQFEVVSVLSSQPDKVKQKFPNATVSSSLEEVLATDVELVVITTPNTLHFEQAKKCIEAGKHIIVEKPFMITSKEAQEIADLAEKKGVLLSVYHNRRYSDDLLTLKSLIRDGKMGELISFEGHFDRFRPEVRDRWRERDLPGSGMLYDLGSHLVDQAVQLFGRPDKVYCDSIKQRNGAQSDDYFHMVLYFGNKRAILHSSVLVPKAPSMITAHGTGGSFYAFNIDPQEAQLIAGVIPTDDSFGTRTDKGEYTDKDGVTTPLSYEKGAMVNYFKEFANAVRNGGQVPVTPKDAVTVIKIIETAAESARRGAVIDYSD</sequence>
<dbReference type="GO" id="GO:0000166">
    <property type="term" value="F:nucleotide binding"/>
    <property type="evidence" value="ECO:0007669"/>
    <property type="project" value="InterPro"/>
</dbReference>
<dbReference type="AlphaFoldDB" id="A0AAW2Z0U9"/>
<dbReference type="Proteomes" id="UP001431209">
    <property type="component" value="Unassembled WGS sequence"/>
</dbReference>
<dbReference type="PANTHER" id="PTHR43708">
    <property type="entry name" value="CONSERVED EXPRESSED OXIDOREDUCTASE (EUROFUNG)"/>
    <property type="match status" value="1"/>
</dbReference>
<dbReference type="SUPFAM" id="SSF51735">
    <property type="entry name" value="NAD(P)-binding Rossmann-fold domains"/>
    <property type="match status" value="1"/>
</dbReference>
<accession>A0AAW2Z0U9</accession>
<evidence type="ECO:0000256" key="1">
    <source>
        <dbReference type="ARBA" id="ARBA00010928"/>
    </source>
</evidence>